<keyword evidence="5" id="KW-0325">Glycoprotein</keyword>
<dbReference type="Proteomes" id="UP000694621">
    <property type="component" value="Unplaced"/>
</dbReference>
<dbReference type="PANTHER" id="PTHR14611">
    <property type="entry name" value="TECTONIC FAMILY MEMBER"/>
    <property type="match status" value="1"/>
</dbReference>
<dbReference type="GO" id="GO:0036038">
    <property type="term" value="C:MKS complex"/>
    <property type="evidence" value="ECO:0007669"/>
    <property type="project" value="TreeGrafter"/>
</dbReference>
<evidence type="ECO:0000256" key="7">
    <source>
        <dbReference type="SAM" id="SignalP"/>
    </source>
</evidence>
<comment type="subunit">
    <text evidence="2">Part of the tectonic-like complex (also named B9 complex).</text>
</comment>
<dbReference type="GeneID" id="103045452"/>
<keyword evidence="4" id="KW-0970">Cilium biogenesis/degradation</keyword>
<evidence type="ECO:0000256" key="2">
    <source>
        <dbReference type="ARBA" id="ARBA00011495"/>
    </source>
</evidence>
<name>A0A8B9JTB8_ASTMX</name>
<dbReference type="PANTHER" id="PTHR14611:SF1">
    <property type="entry name" value="TECTONIC-1"/>
    <property type="match status" value="1"/>
</dbReference>
<dbReference type="OrthoDB" id="2104337at2759"/>
<proteinExistence type="inferred from homology"/>
<sequence>MAALLRVLILAGLFCGFWAKSGGFNSSVLDQNRTRFGWDESDNVTEETGEENYTLAPVSMPAASPVEPSTAFPETEIPEPTAEPDLARAGTAALPLPLSGSLPAPVTRVSDLCPCDVQSDQCEVNCCCDPDCSQERPLFTRCSVQKVTGDPRLCSQDAALYSLRTTAEGFSAVQTSVQRQINPDVFCIQTANYEQGLSFVTPNTPTEQNFDYLFNRFVGFFFGGSGGKGSALQTPGQGNSPGYLYGDIMRTEDQAGQTDFFRLPASAGTANCLDSNPAAFLKDETSRCVRSFSLAQDCTTLPALSFQTYTSFRIFSGKDTEANLVAVGVEAVTLQAVDGTQTLLVEAAADVPLEPEFLQSAKVCNQVVLQVKYTVWYGEAGQIVRVSAAFVLGAVSNSMLPIQQNFQISFVQEAKSDAVLRSSGNPGYVQGLPLVAGWRTAEGIIRSTDPQGSLTVLQSSVEQDCLFGVPQRSPVLFGTDTLSGCTFRLEDGANCSLVSEVILGTLKGQSFPDYVATFGNSLPQNLMDWVPIENQTTVTSLQDCSIPLSYHLEVRWTKYGTLVNPQSQIVSVMEVITFNTSTLPSSSTGGLIPVSSSVSFIDVSASASPGYRAAPTINAKLPYDFFFPFV</sequence>
<evidence type="ECO:0000256" key="1">
    <source>
        <dbReference type="ARBA" id="ARBA00007633"/>
    </source>
</evidence>
<feature type="chain" id="PRO_5034314049" evidence="7">
    <location>
        <begin position="20"/>
        <end position="630"/>
    </location>
</feature>
<dbReference type="InterPro" id="IPR040354">
    <property type="entry name" value="TCTN1-3"/>
</dbReference>
<evidence type="ECO:0000256" key="6">
    <source>
        <dbReference type="SAM" id="MobiDB-lite"/>
    </source>
</evidence>
<protein>
    <submittedName>
        <fullName evidence="10">Tectonic family member 1</fullName>
    </submittedName>
</protein>
<evidence type="ECO:0000313" key="10">
    <source>
        <dbReference type="Ensembl" id="ENSAMXP00005026337.1"/>
    </source>
</evidence>
<dbReference type="Pfam" id="PF07773">
    <property type="entry name" value="TCTN_DUF1619"/>
    <property type="match status" value="2"/>
</dbReference>
<reference evidence="10" key="1">
    <citation type="submission" date="2025-08" db="UniProtKB">
        <authorList>
            <consortium name="Ensembl"/>
        </authorList>
    </citation>
    <scope>IDENTIFICATION</scope>
</reference>
<evidence type="ECO:0000313" key="11">
    <source>
        <dbReference type="Proteomes" id="UP000694621"/>
    </source>
</evidence>
<dbReference type="InterPro" id="IPR057724">
    <property type="entry name" value="TCTN1-3_N"/>
</dbReference>
<dbReference type="AlphaFoldDB" id="A0A8B9JTB8"/>
<dbReference type="GO" id="GO:0060271">
    <property type="term" value="P:cilium assembly"/>
    <property type="evidence" value="ECO:0007669"/>
    <property type="project" value="TreeGrafter"/>
</dbReference>
<organism evidence="10 11">
    <name type="scientific">Astyanax mexicanus</name>
    <name type="common">Blind cave fish</name>
    <name type="synonym">Astyanax fasciatus mexicanus</name>
    <dbReference type="NCBI Taxonomy" id="7994"/>
    <lineage>
        <taxon>Eukaryota</taxon>
        <taxon>Metazoa</taxon>
        <taxon>Chordata</taxon>
        <taxon>Craniata</taxon>
        <taxon>Vertebrata</taxon>
        <taxon>Euteleostomi</taxon>
        <taxon>Actinopterygii</taxon>
        <taxon>Neopterygii</taxon>
        <taxon>Teleostei</taxon>
        <taxon>Ostariophysi</taxon>
        <taxon>Characiformes</taxon>
        <taxon>Characoidei</taxon>
        <taxon>Acestrorhamphidae</taxon>
        <taxon>Acestrorhamphinae</taxon>
        <taxon>Astyanax</taxon>
    </lineage>
</organism>
<feature type="region of interest" description="Disordered" evidence="6">
    <location>
        <begin position="60"/>
        <end position="82"/>
    </location>
</feature>
<feature type="signal peptide" evidence="7">
    <location>
        <begin position="1"/>
        <end position="19"/>
    </location>
</feature>
<evidence type="ECO:0000256" key="3">
    <source>
        <dbReference type="ARBA" id="ARBA00022729"/>
    </source>
</evidence>
<feature type="domain" description="Tectonic-1-3" evidence="8">
    <location>
        <begin position="423"/>
        <end position="603"/>
    </location>
</feature>
<evidence type="ECO:0000256" key="5">
    <source>
        <dbReference type="ARBA" id="ARBA00023180"/>
    </source>
</evidence>
<feature type="domain" description="Tectonic-1-3 N-terminal" evidence="9">
    <location>
        <begin position="102"/>
        <end position="210"/>
    </location>
</feature>
<dbReference type="Ensembl" id="ENSAMXT00005028998.1">
    <property type="protein sequence ID" value="ENSAMXP00005026337.1"/>
    <property type="gene ID" value="ENSAMXG00005013285.1"/>
</dbReference>
<dbReference type="KEGG" id="amex:103045452"/>
<keyword evidence="3 7" id="KW-0732">Signal</keyword>
<comment type="similarity">
    <text evidence="1">Belongs to the tectonic family.</text>
</comment>
<dbReference type="InterPro" id="IPR011677">
    <property type="entry name" value="TCTN1-3_dom"/>
</dbReference>
<dbReference type="Pfam" id="PF25752">
    <property type="entry name" value="DUF1619_N"/>
    <property type="match status" value="1"/>
</dbReference>
<accession>A0A8B9JTB8</accession>
<evidence type="ECO:0000259" key="9">
    <source>
        <dbReference type="Pfam" id="PF25752"/>
    </source>
</evidence>
<evidence type="ECO:0000256" key="4">
    <source>
        <dbReference type="ARBA" id="ARBA00022794"/>
    </source>
</evidence>
<dbReference type="GO" id="GO:1904491">
    <property type="term" value="P:protein localization to ciliary transition zone"/>
    <property type="evidence" value="ECO:0007669"/>
    <property type="project" value="TreeGrafter"/>
</dbReference>
<feature type="domain" description="Tectonic-1-3" evidence="8">
    <location>
        <begin position="241"/>
        <end position="412"/>
    </location>
</feature>
<evidence type="ECO:0000259" key="8">
    <source>
        <dbReference type="Pfam" id="PF07773"/>
    </source>
</evidence>
<dbReference type="CTD" id="79600"/>
<dbReference type="OMA" id="AGDVKIC"/>
<feature type="compositionally biased region" description="Low complexity" evidence="6">
    <location>
        <begin position="70"/>
        <end position="82"/>
    </location>
</feature>